<dbReference type="InterPro" id="IPR016718">
    <property type="entry name" value="rRNA_m1G-MeTrfase_A_prd"/>
</dbReference>
<dbReference type="Gene3D" id="3.40.50.150">
    <property type="entry name" value="Vaccinia Virus protein VP39"/>
    <property type="match status" value="1"/>
</dbReference>
<feature type="domain" description="23S rRNA (guanine(745)-N(1))-methyltransferase N-terminal" evidence="4">
    <location>
        <begin position="18"/>
        <end position="54"/>
    </location>
</feature>
<reference evidence="5" key="1">
    <citation type="submission" date="2020-06" db="EMBL/GenBank/DDBJ databases">
        <title>A novel thermopfilic bacterium from Erzurum, Turkey.</title>
        <authorList>
            <person name="Adiguzel A."/>
            <person name="Ay H."/>
            <person name="Baltaci M.O."/>
        </authorList>
    </citation>
    <scope>NUCLEOTIDE SEQUENCE</scope>
    <source>
        <strain evidence="5">P2</strain>
    </source>
</reference>
<dbReference type="Pfam" id="PF13649">
    <property type="entry name" value="Methyltransf_25"/>
    <property type="match status" value="1"/>
</dbReference>
<dbReference type="GO" id="GO:0046872">
    <property type="term" value="F:metal ion binding"/>
    <property type="evidence" value="ECO:0007669"/>
    <property type="project" value="UniProtKB-KW"/>
</dbReference>
<evidence type="ECO:0000256" key="1">
    <source>
        <dbReference type="PIRSR" id="PIRSR018249-1"/>
    </source>
</evidence>
<dbReference type="PIRSF" id="PIRSF018249">
    <property type="entry name" value="MyrA_prd"/>
    <property type="match status" value="1"/>
</dbReference>
<feature type="binding site" evidence="1">
    <location>
        <position position="41"/>
    </location>
    <ligand>
        <name>Zn(2+)</name>
        <dbReference type="ChEBI" id="CHEBI:29105"/>
    </ligand>
</feature>
<gene>
    <name evidence="5" type="ORF">HR057_04330</name>
</gene>
<feature type="domain" description="Methyltransferase" evidence="3">
    <location>
        <begin position="111"/>
        <end position="179"/>
    </location>
</feature>
<keyword evidence="1" id="KW-0862">Zinc</keyword>
<keyword evidence="1" id="KW-0479">Metal-binding</keyword>
<dbReference type="InterPro" id="IPR029063">
    <property type="entry name" value="SAM-dependent_MTases_sf"/>
</dbReference>
<accession>A0A8J8KAV1</accession>
<dbReference type="EMBL" id="JABTTE010000003">
    <property type="protein sequence ID" value="NSL50992.1"/>
    <property type="molecule type" value="Genomic_DNA"/>
</dbReference>
<evidence type="ECO:0000256" key="2">
    <source>
        <dbReference type="PIRSR" id="PIRSR018249-2"/>
    </source>
</evidence>
<keyword evidence="5" id="KW-0808">Transferase</keyword>
<dbReference type="InterPro" id="IPR048647">
    <property type="entry name" value="RlmA_N"/>
</dbReference>
<keyword evidence="5" id="KW-0489">Methyltransferase</keyword>
<name>A0A8J8KAV1_9BACI</name>
<dbReference type="GO" id="GO:0008168">
    <property type="term" value="F:methyltransferase activity"/>
    <property type="evidence" value="ECO:0007669"/>
    <property type="project" value="UniProtKB-KW"/>
</dbReference>
<dbReference type="AlphaFoldDB" id="A0A8J8KAV1"/>
<sequence>MMKKIKSAMRVKEIEFAFRCPICHHPLIVDDLRMMVCAKRHTFDFSKQGYVNLLTRQINSQYTKELFEARRKIICETELYGKMHQLIASIIEEHFDNTLKANDRQSQMFLVDIGCGEGSHLHKIVENCKLKASGIGLDIAKEAILMAAKRHDELIWLVGDLANTPFADQTFHVILNILSPSNYDEFKRIVAEKGIVIKVVPRTEYLKELRQTLFKGQEKSIYQNDKTISLFKDHFRTVEVSNIRYCKKLKKEELKNLVEMTPLAWTADQQRIESFVNQEMSEITIDLDLLVGVV</sequence>
<keyword evidence="6" id="KW-1185">Reference proteome</keyword>
<protein>
    <submittedName>
        <fullName evidence="5">Methyltransferase domain-containing protein</fullName>
    </submittedName>
</protein>
<feature type="binding site" evidence="1">
    <location>
        <position position="23"/>
    </location>
    <ligand>
        <name>Zn(2+)</name>
        <dbReference type="ChEBI" id="CHEBI:29105"/>
    </ligand>
</feature>
<feature type="binding site" evidence="1">
    <location>
        <position position="37"/>
    </location>
    <ligand>
        <name>Zn(2+)</name>
        <dbReference type="ChEBI" id="CHEBI:29105"/>
    </ligand>
</feature>
<dbReference type="CDD" id="cd02440">
    <property type="entry name" value="AdoMet_MTases"/>
    <property type="match status" value="1"/>
</dbReference>
<feature type="binding site" evidence="2">
    <location>
        <position position="80"/>
    </location>
    <ligand>
        <name>S-adenosyl-L-methionine</name>
        <dbReference type="ChEBI" id="CHEBI:59789"/>
    </ligand>
</feature>
<dbReference type="Proteomes" id="UP000625804">
    <property type="component" value="Unassembled WGS sequence"/>
</dbReference>
<keyword evidence="2" id="KW-0949">S-adenosyl-L-methionine</keyword>
<dbReference type="GO" id="GO:0032259">
    <property type="term" value="P:methylation"/>
    <property type="evidence" value="ECO:0007669"/>
    <property type="project" value="UniProtKB-KW"/>
</dbReference>
<proteinExistence type="predicted"/>
<evidence type="ECO:0000259" key="3">
    <source>
        <dbReference type="Pfam" id="PF13649"/>
    </source>
</evidence>
<evidence type="ECO:0000313" key="6">
    <source>
        <dbReference type="Proteomes" id="UP000625804"/>
    </source>
</evidence>
<feature type="binding site" evidence="1">
    <location>
        <position position="20"/>
    </location>
    <ligand>
        <name>Zn(2+)</name>
        <dbReference type="ChEBI" id="CHEBI:29105"/>
    </ligand>
</feature>
<dbReference type="Pfam" id="PF21302">
    <property type="entry name" value="Zn_ribbon_RlmA"/>
    <property type="match status" value="1"/>
</dbReference>
<feature type="binding site" evidence="2">
    <location>
        <position position="205"/>
    </location>
    <ligand>
        <name>S-adenosyl-L-methionine</name>
        <dbReference type="ChEBI" id="CHEBI:59789"/>
    </ligand>
</feature>
<evidence type="ECO:0000259" key="4">
    <source>
        <dbReference type="Pfam" id="PF21302"/>
    </source>
</evidence>
<evidence type="ECO:0000313" key="5">
    <source>
        <dbReference type="EMBL" id="NSL50992.1"/>
    </source>
</evidence>
<dbReference type="SUPFAM" id="SSF53335">
    <property type="entry name" value="S-adenosyl-L-methionine-dependent methyltransferases"/>
    <property type="match status" value="1"/>
</dbReference>
<organism evidence="5 6">
    <name type="scientific">Calidifontibacillus erzurumensis</name>
    <dbReference type="NCBI Taxonomy" id="2741433"/>
    <lineage>
        <taxon>Bacteria</taxon>
        <taxon>Bacillati</taxon>
        <taxon>Bacillota</taxon>
        <taxon>Bacilli</taxon>
        <taxon>Bacillales</taxon>
        <taxon>Bacillaceae</taxon>
        <taxon>Calidifontibacillus/Schinkia group</taxon>
        <taxon>Calidifontibacillus</taxon>
    </lineage>
</organism>
<dbReference type="InterPro" id="IPR041698">
    <property type="entry name" value="Methyltransf_25"/>
</dbReference>
<feature type="binding site" evidence="2">
    <location>
        <begin position="117"/>
        <end position="118"/>
    </location>
    <ligand>
        <name>S-adenosyl-L-methionine</name>
        <dbReference type="ChEBI" id="CHEBI:59789"/>
    </ligand>
</feature>
<comment type="caution">
    <text evidence="5">The sequence shown here is derived from an EMBL/GenBank/DDBJ whole genome shotgun (WGS) entry which is preliminary data.</text>
</comment>